<comment type="cofactor">
    <cofactor evidence="1">
        <name>Zn(2+)</name>
        <dbReference type="ChEBI" id="CHEBI:29105"/>
    </cofactor>
</comment>
<proteinExistence type="inferred from homology"/>
<dbReference type="EC" id="3.4.11.4" evidence="8"/>
<evidence type="ECO:0000256" key="6">
    <source>
        <dbReference type="ARBA" id="ARBA00022833"/>
    </source>
</evidence>
<dbReference type="Gene3D" id="3.30.70.360">
    <property type="match status" value="1"/>
</dbReference>
<dbReference type="InterPro" id="IPR011650">
    <property type="entry name" value="Peptidase_M20_dimer"/>
</dbReference>
<dbReference type="Gene3D" id="3.40.630.10">
    <property type="entry name" value="Zn peptidases"/>
    <property type="match status" value="1"/>
</dbReference>
<reference evidence="10 11" key="1">
    <citation type="journal article" date="2021" name="Sci. Rep.">
        <title>The distribution of antibiotic resistance genes in chicken gut microbiota commensals.</title>
        <authorList>
            <person name="Juricova H."/>
            <person name="Matiasovicova J."/>
            <person name="Kubasova T."/>
            <person name="Cejkova D."/>
            <person name="Rychlik I."/>
        </authorList>
    </citation>
    <scope>NUCLEOTIDE SEQUENCE [LARGE SCALE GENOMIC DNA]</scope>
    <source>
        <strain evidence="10 11">An829</strain>
    </source>
</reference>
<dbReference type="RefSeq" id="WP_205101740.1">
    <property type="nucleotide sequence ID" value="NZ_JACJJC010000002.1"/>
</dbReference>
<evidence type="ECO:0000313" key="11">
    <source>
        <dbReference type="Proteomes" id="UP000715095"/>
    </source>
</evidence>
<keyword evidence="7" id="KW-0482">Metalloprotease</keyword>
<dbReference type="NCBIfam" id="NF009920">
    <property type="entry name" value="PRK13381.1"/>
    <property type="match status" value="1"/>
</dbReference>
<evidence type="ECO:0000256" key="3">
    <source>
        <dbReference type="ARBA" id="ARBA00022670"/>
    </source>
</evidence>
<dbReference type="NCBIfam" id="TIGR01882">
    <property type="entry name" value="peptidase-T"/>
    <property type="match status" value="1"/>
</dbReference>
<keyword evidence="10" id="KW-0031">Aminopeptidase</keyword>
<dbReference type="GO" id="GO:0045148">
    <property type="term" value="F:tripeptide aminopeptidase activity"/>
    <property type="evidence" value="ECO:0007669"/>
    <property type="project" value="UniProtKB-EC"/>
</dbReference>
<dbReference type="InterPro" id="IPR001261">
    <property type="entry name" value="ArgE/DapE_CS"/>
</dbReference>
<dbReference type="Proteomes" id="UP000715095">
    <property type="component" value="Unassembled WGS sequence"/>
</dbReference>
<dbReference type="InterPro" id="IPR010161">
    <property type="entry name" value="Peptidase_M20B"/>
</dbReference>
<dbReference type="NCBIfam" id="NF003976">
    <property type="entry name" value="PRK05469.1"/>
    <property type="match status" value="1"/>
</dbReference>
<keyword evidence="6" id="KW-0862">Zinc</keyword>
<dbReference type="Pfam" id="PF01546">
    <property type="entry name" value="Peptidase_M20"/>
    <property type="match status" value="1"/>
</dbReference>
<dbReference type="PIRSF" id="PIRSF037215">
    <property type="entry name" value="Peptidase_M20B"/>
    <property type="match status" value="1"/>
</dbReference>
<keyword evidence="4" id="KW-0479">Metal-binding</keyword>
<dbReference type="SUPFAM" id="SSF53187">
    <property type="entry name" value="Zn-dependent exopeptidases"/>
    <property type="match status" value="1"/>
</dbReference>
<dbReference type="PROSITE" id="PS00759">
    <property type="entry name" value="ARGE_DAPE_CPG2_2"/>
    <property type="match status" value="1"/>
</dbReference>
<evidence type="ECO:0000313" key="10">
    <source>
        <dbReference type="EMBL" id="MBM6703272.1"/>
    </source>
</evidence>
<evidence type="ECO:0000256" key="1">
    <source>
        <dbReference type="ARBA" id="ARBA00001947"/>
    </source>
</evidence>
<keyword evidence="3" id="KW-0645">Protease</keyword>
<evidence type="ECO:0000256" key="2">
    <source>
        <dbReference type="ARBA" id="ARBA00009692"/>
    </source>
</evidence>
<name>A0ABS2DQ76_9BURK</name>
<evidence type="ECO:0000259" key="9">
    <source>
        <dbReference type="Pfam" id="PF07687"/>
    </source>
</evidence>
<evidence type="ECO:0000256" key="8">
    <source>
        <dbReference type="NCBIfam" id="TIGR01882"/>
    </source>
</evidence>
<dbReference type="SUPFAM" id="SSF55031">
    <property type="entry name" value="Bacterial exopeptidase dimerisation domain"/>
    <property type="match status" value="1"/>
</dbReference>
<dbReference type="InterPro" id="IPR002933">
    <property type="entry name" value="Peptidase_M20"/>
</dbReference>
<sequence>MEEKIKREEALLERFMRYAAVSSQSDAKAKNVPSSEGQRALAELLAKELQALGFESIEISEHAVLTARLPSNLPQGVKAPVVGWCAHLDTVDVNLSPDVKPWVLRHYAGGDICLNEEKDIWLRASEHPELKRFVGEDLVLTDGTSVLGADNKSAIANLMTAFAIVREENRPHGEIYVAFVPDEEIGLRGAKKLDVSKFPVDFAYTIDCCALGEVVYETFNAGSALLSIEGVTAHPMSSKGVLVNPTLIAVDFVNMLDRGETPECTADREGFVWVHAINSNASKATVSIKIRDHNRARYEEKKALLEAAAAFLKTRYPRAKIELSISDTYGNIADAIKPENRACIDMLYRALALEGIEPKTIAMRGGTDGSFISTLGIPTPNYFTGALNFHSFSEFIPMGDWERSLAVTLALVDLAAGRRK</sequence>
<dbReference type="Pfam" id="PF07687">
    <property type="entry name" value="M20_dimer"/>
    <property type="match status" value="1"/>
</dbReference>
<evidence type="ECO:0000256" key="5">
    <source>
        <dbReference type="ARBA" id="ARBA00022801"/>
    </source>
</evidence>
<organism evidence="10 11">
    <name type="scientific">Sutterella massiliensis</name>
    <dbReference type="NCBI Taxonomy" id="1816689"/>
    <lineage>
        <taxon>Bacteria</taxon>
        <taxon>Pseudomonadati</taxon>
        <taxon>Pseudomonadota</taxon>
        <taxon>Betaproteobacteria</taxon>
        <taxon>Burkholderiales</taxon>
        <taxon>Sutterellaceae</taxon>
        <taxon>Sutterella</taxon>
    </lineage>
</organism>
<comment type="caution">
    <text evidence="10">The sequence shown here is derived from an EMBL/GenBank/DDBJ whole genome shotgun (WGS) entry which is preliminary data.</text>
</comment>
<keyword evidence="5 10" id="KW-0378">Hydrolase</keyword>
<gene>
    <name evidence="10" type="primary">pepT</name>
    <name evidence="10" type="ORF">H6A60_01960</name>
</gene>
<dbReference type="InterPro" id="IPR036264">
    <property type="entry name" value="Bact_exopeptidase_dim_dom"/>
</dbReference>
<evidence type="ECO:0000256" key="7">
    <source>
        <dbReference type="ARBA" id="ARBA00023049"/>
    </source>
</evidence>
<comment type="similarity">
    <text evidence="2">Belongs to the peptidase M20B family.</text>
</comment>
<dbReference type="PANTHER" id="PTHR42994">
    <property type="entry name" value="PEPTIDASE T"/>
    <property type="match status" value="1"/>
</dbReference>
<accession>A0ABS2DQ76</accession>
<protein>
    <recommendedName>
        <fullName evidence="8">Peptidase T</fullName>
        <ecNumber evidence="8">3.4.11.4</ecNumber>
    </recommendedName>
</protein>
<dbReference type="PANTHER" id="PTHR42994:SF1">
    <property type="entry name" value="PEPTIDASE T"/>
    <property type="match status" value="1"/>
</dbReference>
<feature type="domain" description="Peptidase M20 dimerisation" evidence="9">
    <location>
        <begin position="216"/>
        <end position="318"/>
    </location>
</feature>
<evidence type="ECO:0000256" key="4">
    <source>
        <dbReference type="ARBA" id="ARBA00022723"/>
    </source>
</evidence>
<keyword evidence="11" id="KW-1185">Reference proteome</keyword>
<dbReference type="EMBL" id="JACJJC010000002">
    <property type="protein sequence ID" value="MBM6703272.1"/>
    <property type="molecule type" value="Genomic_DNA"/>
</dbReference>